<organism evidence="3 4">
    <name type="scientific">candidate division KSB3 bacterium</name>
    <dbReference type="NCBI Taxonomy" id="2044937"/>
    <lineage>
        <taxon>Bacteria</taxon>
        <taxon>candidate division KSB3</taxon>
    </lineage>
</organism>
<accession>A0A9D5JRV5</accession>
<dbReference type="AlphaFoldDB" id="A0A9D5JRV5"/>
<dbReference type="PANTHER" id="PTHR36451:SF1">
    <property type="entry name" value="OMEGA-HYDROXY-BETA-DIHYDROMENAQUINONE-9 SULFOTRANSFERASE STF3"/>
    <property type="match status" value="1"/>
</dbReference>
<dbReference type="InterPro" id="IPR027417">
    <property type="entry name" value="P-loop_NTPase"/>
</dbReference>
<evidence type="ECO:0000313" key="4">
    <source>
        <dbReference type="Proteomes" id="UP000649604"/>
    </source>
</evidence>
<sequence length="404" mass="47333">MTFNGKLLIRVYGKSLFAHRETQAPITAKRLLFLLLFPPLYMLLELVNWICLGLDDICFSSYRHLDVQDPVFIVGFPRSGSTFLHRLLAKDAAQFTSMKLWEILFAPSILQKKFWLMVGAWDRKLGNPLSTFVLAFEKWQFKEVRKIHKIGLFEMEEDEIILLHIFSSAFLNFMFPFDDLRPLVNFDTQCSARQRRQIMTFYKRCIQRHLYVFGKQKHFLSKNPAFSSKIQSLGETFPTAKVICIVRNPLEAIPSAINWIAYGFNTFNRFDNQCAQAQRLLDWIAHWYPYPLEQLEPWPNHRKMIVNYTHLIHEPATLVSDLYDCLGFDLSDRFRTMLADEATRARHYTSQHRYSLSQFGMSAEQIVTDFQEIFTRFDFPHAESQGVESHGNTGHAECFTKNIP</sequence>
<evidence type="ECO:0000256" key="1">
    <source>
        <dbReference type="SAM" id="MobiDB-lite"/>
    </source>
</evidence>
<gene>
    <name evidence="3" type="ORF">GF339_00890</name>
</gene>
<name>A0A9D5JRV5_9BACT</name>
<evidence type="ECO:0008006" key="5">
    <source>
        <dbReference type="Google" id="ProtNLM"/>
    </source>
</evidence>
<dbReference type="InterPro" id="IPR052736">
    <property type="entry name" value="Stf3_sulfotransferase"/>
</dbReference>
<evidence type="ECO:0000313" key="3">
    <source>
        <dbReference type="EMBL" id="MBD3323105.1"/>
    </source>
</evidence>
<dbReference type="Pfam" id="PF13469">
    <property type="entry name" value="Sulfotransfer_3"/>
    <property type="match status" value="1"/>
</dbReference>
<dbReference type="Proteomes" id="UP000649604">
    <property type="component" value="Unassembled WGS sequence"/>
</dbReference>
<comment type="caution">
    <text evidence="3">The sequence shown here is derived from an EMBL/GenBank/DDBJ whole genome shotgun (WGS) entry which is preliminary data.</text>
</comment>
<protein>
    <recommendedName>
        <fullName evidence="5">Sulfotransferase family protein</fullName>
    </recommendedName>
</protein>
<keyword evidence="2" id="KW-1133">Transmembrane helix</keyword>
<dbReference type="SUPFAM" id="SSF52540">
    <property type="entry name" value="P-loop containing nucleoside triphosphate hydrolases"/>
    <property type="match status" value="1"/>
</dbReference>
<dbReference type="Gene3D" id="3.40.50.300">
    <property type="entry name" value="P-loop containing nucleotide triphosphate hydrolases"/>
    <property type="match status" value="1"/>
</dbReference>
<proteinExistence type="predicted"/>
<dbReference type="PANTHER" id="PTHR36451">
    <property type="entry name" value="PAPS-DEPENDENT SULFOTRANSFERASE STF3"/>
    <property type="match status" value="1"/>
</dbReference>
<dbReference type="EMBL" id="WJJP01000024">
    <property type="protein sequence ID" value="MBD3323105.1"/>
    <property type="molecule type" value="Genomic_DNA"/>
</dbReference>
<keyword evidence="2" id="KW-0472">Membrane</keyword>
<keyword evidence="2" id="KW-0812">Transmembrane</keyword>
<feature type="transmembrane region" description="Helical" evidence="2">
    <location>
        <begin position="31"/>
        <end position="50"/>
    </location>
</feature>
<evidence type="ECO:0000256" key="2">
    <source>
        <dbReference type="SAM" id="Phobius"/>
    </source>
</evidence>
<reference evidence="3" key="1">
    <citation type="submission" date="2019-11" db="EMBL/GenBank/DDBJ databases">
        <title>Microbial mats filling the niche in hypersaline microbial mats.</title>
        <authorList>
            <person name="Wong H.L."/>
            <person name="Macleod F.I."/>
            <person name="White R.A. III"/>
            <person name="Burns B.P."/>
        </authorList>
    </citation>
    <scope>NUCLEOTIDE SEQUENCE</scope>
    <source>
        <strain evidence="3">Rbin_158</strain>
    </source>
</reference>
<feature type="region of interest" description="Disordered" evidence="1">
    <location>
        <begin position="385"/>
        <end position="404"/>
    </location>
</feature>